<dbReference type="Proteomes" id="UP001597227">
    <property type="component" value="Unassembled WGS sequence"/>
</dbReference>
<sequence>MAKNHSTVEIKIKAVRRVMDEHSPVALVAKDLNLHRDTVNRWVNAYKEKGEKGLINPRSLSNSSVRKQQSKIEKLEKQLKEKELENEILKKFQAFLRKKG</sequence>
<dbReference type="InterPro" id="IPR036388">
    <property type="entry name" value="WH-like_DNA-bd_sf"/>
</dbReference>
<dbReference type="InterPro" id="IPR009057">
    <property type="entry name" value="Homeodomain-like_sf"/>
</dbReference>
<keyword evidence="3" id="KW-1185">Reference proteome</keyword>
<evidence type="ECO:0000313" key="3">
    <source>
        <dbReference type="Proteomes" id="UP001597227"/>
    </source>
</evidence>
<dbReference type="Gene3D" id="1.10.10.10">
    <property type="entry name" value="Winged helix-like DNA-binding domain superfamily/Winged helix DNA-binding domain"/>
    <property type="match status" value="1"/>
</dbReference>
<dbReference type="RefSeq" id="WP_388039698.1">
    <property type="nucleotide sequence ID" value="NZ_JBHUEK010000025.1"/>
</dbReference>
<evidence type="ECO:0000256" key="1">
    <source>
        <dbReference type="SAM" id="Coils"/>
    </source>
</evidence>
<evidence type="ECO:0000313" key="2">
    <source>
        <dbReference type="EMBL" id="MFD1780145.1"/>
    </source>
</evidence>
<name>A0ABW4MT48_9BACI</name>
<reference evidence="3" key="1">
    <citation type="journal article" date="2019" name="Int. J. Syst. Evol. Microbiol.">
        <title>The Global Catalogue of Microorganisms (GCM) 10K type strain sequencing project: providing services to taxonomists for standard genome sequencing and annotation.</title>
        <authorList>
            <consortium name="The Broad Institute Genomics Platform"/>
            <consortium name="The Broad Institute Genome Sequencing Center for Infectious Disease"/>
            <person name="Wu L."/>
            <person name="Ma J."/>
        </authorList>
    </citation>
    <scope>NUCLEOTIDE SEQUENCE [LARGE SCALE GENOMIC DNA]</scope>
    <source>
        <strain evidence="3">CCUG 15531</strain>
    </source>
</reference>
<feature type="coiled-coil region" evidence="1">
    <location>
        <begin position="65"/>
        <end position="92"/>
    </location>
</feature>
<dbReference type="SUPFAM" id="SSF46689">
    <property type="entry name" value="Homeodomain-like"/>
    <property type="match status" value="1"/>
</dbReference>
<gene>
    <name evidence="2" type="ORF">ACFSFW_15875</name>
</gene>
<proteinExistence type="predicted"/>
<dbReference type="Pfam" id="PF13551">
    <property type="entry name" value="HTH_29"/>
    <property type="match status" value="1"/>
</dbReference>
<protein>
    <submittedName>
        <fullName evidence="2">Helix-turn-helix domain-containing protein</fullName>
    </submittedName>
</protein>
<organism evidence="2 3">
    <name type="scientific">Fredinandcohnia salidurans</name>
    <dbReference type="NCBI Taxonomy" id="2595041"/>
    <lineage>
        <taxon>Bacteria</taxon>
        <taxon>Bacillati</taxon>
        <taxon>Bacillota</taxon>
        <taxon>Bacilli</taxon>
        <taxon>Bacillales</taxon>
        <taxon>Bacillaceae</taxon>
        <taxon>Fredinandcohnia</taxon>
    </lineage>
</organism>
<comment type="caution">
    <text evidence="2">The sequence shown here is derived from an EMBL/GenBank/DDBJ whole genome shotgun (WGS) entry which is preliminary data.</text>
</comment>
<keyword evidence="1" id="KW-0175">Coiled coil</keyword>
<accession>A0ABW4MT48</accession>
<dbReference type="EMBL" id="JBHUEK010000025">
    <property type="protein sequence ID" value="MFD1780145.1"/>
    <property type="molecule type" value="Genomic_DNA"/>
</dbReference>